<evidence type="ECO:0000256" key="3">
    <source>
        <dbReference type="PROSITE-ProRule" id="PRU00023"/>
    </source>
</evidence>
<proteinExistence type="predicted"/>
<keyword evidence="2 3" id="KW-0040">ANK repeat</keyword>
<comment type="caution">
    <text evidence="4">The sequence shown here is derived from an EMBL/GenBank/DDBJ whole genome shotgun (WGS) entry which is preliminary data.</text>
</comment>
<dbReference type="AlphaFoldDB" id="A0A0J1CSM7"/>
<name>A0A0J1CSM7_9BURK</name>
<dbReference type="PATRIC" id="fig|908627.4.peg.5245"/>
<dbReference type="InterPro" id="IPR050663">
    <property type="entry name" value="Ankyrin-SOCS_Box"/>
</dbReference>
<accession>A0A0J1CSM7</accession>
<evidence type="ECO:0008006" key="6">
    <source>
        <dbReference type="Google" id="ProtNLM"/>
    </source>
</evidence>
<evidence type="ECO:0000313" key="5">
    <source>
        <dbReference type="Proteomes" id="UP000035963"/>
    </source>
</evidence>
<keyword evidence="5" id="KW-1185">Reference proteome</keyword>
<dbReference type="SMART" id="SM00248">
    <property type="entry name" value="ANK"/>
    <property type="match status" value="3"/>
</dbReference>
<keyword evidence="1" id="KW-0677">Repeat</keyword>
<sequence>MQELQMSKPSRTSLFAAAGIWDAPTVIAHLTSAPELVEATDPRGCTALHRACAVKPGSSPTLAETNGIKTVSALLKAGAELEREVPMGQEEGDFRATSLWYAVARGENLPLVEFLLKRGANASYSLWAAVWRDDHLLCRALLSAKPELDLRAHGETPIFYAARLKRLTTLSLLIDAGADPSIQDFDGRDAVDIARARRLSKEIIGRLESLAQRKQAGRA</sequence>
<dbReference type="Gene3D" id="1.25.40.20">
    <property type="entry name" value="Ankyrin repeat-containing domain"/>
    <property type="match status" value="2"/>
</dbReference>
<dbReference type="PROSITE" id="PS50297">
    <property type="entry name" value="ANK_REP_REGION"/>
    <property type="match status" value="1"/>
</dbReference>
<evidence type="ECO:0000256" key="2">
    <source>
        <dbReference type="ARBA" id="ARBA00023043"/>
    </source>
</evidence>
<dbReference type="GO" id="GO:0000976">
    <property type="term" value="F:transcription cis-regulatory region binding"/>
    <property type="evidence" value="ECO:0007669"/>
    <property type="project" value="TreeGrafter"/>
</dbReference>
<dbReference type="GO" id="GO:0045944">
    <property type="term" value="P:positive regulation of transcription by RNA polymerase II"/>
    <property type="evidence" value="ECO:0007669"/>
    <property type="project" value="TreeGrafter"/>
</dbReference>
<dbReference type="Proteomes" id="UP000035963">
    <property type="component" value="Unassembled WGS sequence"/>
</dbReference>
<dbReference type="EMBL" id="AEJF01000143">
    <property type="protein sequence ID" value="KLU23630.1"/>
    <property type="molecule type" value="Genomic_DNA"/>
</dbReference>
<organism evidence="4 5">
    <name type="scientific">Caballeronia mineralivorans PML1(12)</name>
    <dbReference type="NCBI Taxonomy" id="908627"/>
    <lineage>
        <taxon>Bacteria</taxon>
        <taxon>Pseudomonadati</taxon>
        <taxon>Pseudomonadota</taxon>
        <taxon>Betaproteobacteria</taxon>
        <taxon>Burkholderiales</taxon>
        <taxon>Burkholderiaceae</taxon>
        <taxon>Caballeronia</taxon>
    </lineage>
</organism>
<dbReference type="SUPFAM" id="SSF48403">
    <property type="entry name" value="Ankyrin repeat"/>
    <property type="match status" value="1"/>
</dbReference>
<reference evidence="4 5" key="1">
    <citation type="journal article" date="2015" name="Genome Announc.">
        <title>Draft Genome Sequence of Burkholderia sp. Strain PML1(12), an Ectomycorrhizosphere-Inhabiting Bacterium with Effective Mineral-Weathering Ability.</title>
        <authorList>
            <person name="Uroz S."/>
            <person name="Oger P."/>
        </authorList>
    </citation>
    <scope>NUCLEOTIDE SEQUENCE [LARGE SCALE GENOMIC DNA]</scope>
    <source>
        <strain evidence="5">PML1(12)</strain>
    </source>
</reference>
<protein>
    <recommendedName>
        <fullName evidence="6">Ankyrin</fullName>
    </recommendedName>
</protein>
<feature type="repeat" description="ANK" evidence="3">
    <location>
        <begin position="153"/>
        <end position="185"/>
    </location>
</feature>
<dbReference type="InterPro" id="IPR002110">
    <property type="entry name" value="Ankyrin_rpt"/>
</dbReference>
<dbReference type="Pfam" id="PF12796">
    <property type="entry name" value="Ank_2"/>
    <property type="match status" value="1"/>
</dbReference>
<evidence type="ECO:0000256" key="1">
    <source>
        <dbReference type="ARBA" id="ARBA00022737"/>
    </source>
</evidence>
<evidence type="ECO:0000313" key="4">
    <source>
        <dbReference type="EMBL" id="KLU23630.1"/>
    </source>
</evidence>
<gene>
    <name evidence="4" type="ORF">EOS_23505</name>
</gene>
<dbReference type="PANTHER" id="PTHR24193:SF121">
    <property type="entry name" value="ADA2A-CONTAINING COMPLEX COMPONENT 3, ISOFORM D"/>
    <property type="match status" value="1"/>
</dbReference>
<dbReference type="PROSITE" id="PS50088">
    <property type="entry name" value="ANK_REPEAT"/>
    <property type="match status" value="1"/>
</dbReference>
<dbReference type="InterPro" id="IPR036770">
    <property type="entry name" value="Ankyrin_rpt-contain_sf"/>
</dbReference>
<dbReference type="PANTHER" id="PTHR24193">
    <property type="entry name" value="ANKYRIN REPEAT PROTEIN"/>
    <property type="match status" value="1"/>
</dbReference>